<evidence type="ECO:0000313" key="4">
    <source>
        <dbReference type="Proteomes" id="UP000287615"/>
    </source>
</evidence>
<dbReference type="EMBL" id="MTKR01000093">
    <property type="protein sequence ID" value="RWX50344.1"/>
    <property type="molecule type" value="Genomic_DNA"/>
</dbReference>
<feature type="chain" id="PRO_5038304607" evidence="1">
    <location>
        <begin position="23"/>
        <end position="70"/>
    </location>
</feature>
<sequence>MKKIVAALMVTAFAFCIGTAFAKTEKCTVKTVAVEGEKTTVTMECDKDAELKDGDNVKVKVAKKKVVEGC</sequence>
<evidence type="ECO:0000313" key="2">
    <source>
        <dbReference type="EMBL" id="RWX50344.1"/>
    </source>
</evidence>
<protein>
    <submittedName>
        <fullName evidence="2">Uncharacterized protein</fullName>
    </submittedName>
</protein>
<evidence type="ECO:0000256" key="1">
    <source>
        <dbReference type="SAM" id="SignalP"/>
    </source>
</evidence>
<dbReference type="AlphaFoldDB" id="A0A3S3QPB1"/>
<feature type="signal peptide" evidence="1">
    <location>
        <begin position="1"/>
        <end position="22"/>
    </location>
</feature>
<dbReference type="Proteomes" id="UP000287615">
    <property type="component" value="Unassembled WGS sequence"/>
</dbReference>
<dbReference type="Proteomes" id="UP000288892">
    <property type="component" value="Unassembled WGS sequence"/>
</dbReference>
<organism evidence="2 4">
    <name type="scientific">Candidatus Electrothrix marina</name>
    <dbReference type="NCBI Taxonomy" id="1859130"/>
    <lineage>
        <taxon>Bacteria</taxon>
        <taxon>Pseudomonadati</taxon>
        <taxon>Thermodesulfobacteriota</taxon>
        <taxon>Desulfobulbia</taxon>
        <taxon>Desulfobulbales</taxon>
        <taxon>Desulfobulbaceae</taxon>
        <taxon>Candidatus Electrothrix</taxon>
    </lineage>
</organism>
<name>A0A3S3QPB1_9BACT</name>
<proteinExistence type="predicted"/>
<evidence type="ECO:0000313" key="5">
    <source>
        <dbReference type="Proteomes" id="UP000288892"/>
    </source>
</evidence>
<keyword evidence="5" id="KW-1185">Reference proteome</keyword>
<gene>
    <name evidence="2" type="ORF">VU00_10933</name>
    <name evidence="3" type="ORF">VU01_10616</name>
</gene>
<comment type="caution">
    <text evidence="2">The sequence shown here is derived from an EMBL/GenBank/DDBJ whole genome shotgun (WGS) entry which is preliminary data.</text>
</comment>
<accession>A0A3S3QPB1</accession>
<keyword evidence="1" id="KW-0732">Signal</keyword>
<evidence type="ECO:0000313" key="3">
    <source>
        <dbReference type="EMBL" id="RWX51932.1"/>
    </source>
</evidence>
<reference evidence="4 5" key="1">
    <citation type="submission" date="2017-01" db="EMBL/GenBank/DDBJ databases">
        <title>The cable genome- insights into the physiology and evolution of filamentous bacteria capable of sulfide oxidation via long distance electron transfer.</title>
        <authorList>
            <person name="Schreiber L."/>
            <person name="Bjerg J.T."/>
            <person name="Boggild A."/>
            <person name="Van De Vossenberg J."/>
            <person name="Meysman F."/>
            <person name="Nielsen L.P."/>
            <person name="Schramm A."/>
            <person name="Kjeldsen K.U."/>
        </authorList>
    </citation>
    <scope>NUCLEOTIDE SEQUENCE [LARGE SCALE GENOMIC DNA]</scope>
    <source>
        <strain evidence="2">A3</strain>
        <strain evidence="3">A5</strain>
    </source>
</reference>
<dbReference type="EMBL" id="MTKS01000061">
    <property type="protein sequence ID" value="RWX51932.1"/>
    <property type="molecule type" value="Genomic_DNA"/>
</dbReference>